<dbReference type="VEuPathDB" id="FungiDB:AWRI3580_g3132"/>
<dbReference type="AlphaFoldDB" id="A0A1E5RJS5"/>
<keyword evidence="2" id="KW-1185">Reference proteome</keyword>
<proteinExistence type="predicted"/>
<comment type="caution">
    <text evidence="1">The sequence shown here is derived from an EMBL/GenBank/DDBJ whole genome shotgun (WGS) entry which is preliminary data.</text>
</comment>
<reference evidence="2" key="1">
    <citation type="journal article" date="2016" name="Genome Announc.">
        <title>Genome sequences of three species of Hanseniaspora isolated from spontaneous wine fermentations.</title>
        <authorList>
            <person name="Sternes P.R."/>
            <person name="Lee D."/>
            <person name="Kutyna D.R."/>
            <person name="Borneman A.R."/>
        </authorList>
    </citation>
    <scope>NUCLEOTIDE SEQUENCE [LARGE SCALE GENOMIC DNA]</scope>
    <source>
        <strain evidence="2">AWRI3580</strain>
    </source>
</reference>
<name>A0A1E5RJS5_HANUV</name>
<protein>
    <submittedName>
        <fullName evidence="1">Uncharacterized protein</fullName>
    </submittedName>
</protein>
<evidence type="ECO:0000313" key="1">
    <source>
        <dbReference type="EMBL" id="OEJ87142.1"/>
    </source>
</evidence>
<accession>A0A1E5RJS5</accession>
<sequence>MLCIIKKHQHNTAVVKNSINLSFKRLISSNNNSSAISESTNNSEVGVESTIINEKIISESKELDSDEKADKSFDKENTDIKLKNHSSTYTSKYKSFPSYKNVEKKDDVLSILYDSWKSEDIKVFGFDLFDYELSPLSYLSNEPLYKNKVVRDNNYEPTDFMAIDEDTLDKKHHLALTNAWSSFKKTKNSSKIPKFFKYKVGDLHKIFLLENANKIQAIINSQNLKKREKLGIEGSFSKLLTANTRLFNKERGVSLTGMGRFEGWDNTAKHIKPKDYIFKKPSSHIIEHEQITEQDEINDKKMIKQMAMSNILNAAPREYTTSKNADPLTVFQNFVSTTLNQKKNLQSRVKKIKGRKRYTLKDDQVDPKKK</sequence>
<dbReference type="EMBL" id="LPNN01000005">
    <property type="protein sequence ID" value="OEJ87142.1"/>
    <property type="molecule type" value="Genomic_DNA"/>
</dbReference>
<organism evidence="1 2">
    <name type="scientific">Hanseniaspora uvarum</name>
    <name type="common">Yeast</name>
    <name type="synonym">Kloeckera apiculata</name>
    <dbReference type="NCBI Taxonomy" id="29833"/>
    <lineage>
        <taxon>Eukaryota</taxon>
        <taxon>Fungi</taxon>
        <taxon>Dikarya</taxon>
        <taxon>Ascomycota</taxon>
        <taxon>Saccharomycotina</taxon>
        <taxon>Saccharomycetes</taxon>
        <taxon>Saccharomycodales</taxon>
        <taxon>Saccharomycodaceae</taxon>
        <taxon>Hanseniaspora</taxon>
    </lineage>
</organism>
<gene>
    <name evidence="1" type="ORF">AWRI3580_g3132</name>
</gene>
<dbReference type="OrthoDB" id="3972988at2759"/>
<evidence type="ECO:0000313" key="2">
    <source>
        <dbReference type="Proteomes" id="UP000095358"/>
    </source>
</evidence>
<dbReference type="Proteomes" id="UP000095358">
    <property type="component" value="Unassembled WGS sequence"/>
</dbReference>